<protein>
    <submittedName>
        <fullName evidence="2">Uncharacterized protein</fullName>
    </submittedName>
</protein>
<sequence>MEHDTHEDKSTVAERLTGVRDPKDPDGLLTVEQDADRPDPSRYGTPETDTLARERAHYEAVRARVEAGEERSMPRPPEKRGVTALD</sequence>
<accession>A0ABT8K9V3</accession>
<evidence type="ECO:0000313" key="2">
    <source>
        <dbReference type="EMBL" id="MDN4613947.1"/>
    </source>
</evidence>
<feature type="compositionally biased region" description="Basic and acidic residues" evidence="1">
    <location>
        <begin position="1"/>
        <end position="26"/>
    </location>
</feature>
<evidence type="ECO:0000256" key="1">
    <source>
        <dbReference type="SAM" id="MobiDB-lite"/>
    </source>
</evidence>
<proteinExistence type="predicted"/>
<keyword evidence="3" id="KW-1185">Reference proteome</keyword>
<dbReference type="EMBL" id="JAROCF010000001">
    <property type="protein sequence ID" value="MDN4613947.1"/>
    <property type="molecule type" value="Genomic_DNA"/>
</dbReference>
<feature type="compositionally biased region" description="Basic and acidic residues" evidence="1">
    <location>
        <begin position="50"/>
        <end position="86"/>
    </location>
</feature>
<evidence type="ECO:0000313" key="3">
    <source>
        <dbReference type="Proteomes" id="UP001174208"/>
    </source>
</evidence>
<comment type="caution">
    <text evidence="2">The sequence shown here is derived from an EMBL/GenBank/DDBJ whole genome shotgun (WGS) entry which is preliminary data.</text>
</comment>
<feature type="region of interest" description="Disordered" evidence="1">
    <location>
        <begin position="1"/>
        <end position="86"/>
    </location>
</feature>
<dbReference type="RefSeq" id="WP_301210374.1">
    <property type="nucleotide sequence ID" value="NZ_JAROCF010000001.1"/>
</dbReference>
<organism evidence="2 3">
    <name type="scientific">Leifsonia williamsii</name>
    <dbReference type="NCBI Taxonomy" id="3035919"/>
    <lineage>
        <taxon>Bacteria</taxon>
        <taxon>Bacillati</taxon>
        <taxon>Actinomycetota</taxon>
        <taxon>Actinomycetes</taxon>
        <taxon>Micrococcales</taxon>
        <taxon>Microbacteriaceae</taxon>
        <taxon>Leifsonia</taxon>
    </lineage>
</organism>
<gene>
    <name evidence="2" type="ORF">P5G50_05715</name>
</gene>
<reference evidence="2" key="1">
    <citation type="submission" date="2023-06" db="EMBL/GenBank/DDBJ databases">
        <title>MT1 and MT2 Draft Genomes of Novel Species.</title>
        <authorList>
            <person name="Venkateswaran K."/>
        </authorList>
    </citation>
    <scope>NUCLEOTIDE SEQUENCE</scope>
    <source>
        <strain evidence="2">F6_8S_P_1B</strain>
    </source>
</reference>
<name>A0ABT8K9V3_9MICO</name>
<dbReference type="Proteomes" id="UP001174208">
    <property type="component" value="Unassembled WGS sequence"/>
</dbReference>